<evidence type="ECO:0000256" key="3">
    <source>
        <dbReference type="ARBA" id="ARBA00023163"/>
    </source>
</evidence>
<sequence>MDMIKEVKKAKKGSTPAFERLINAHQVIMYRVARTILSREEDCADAIQESIIKSFEKLRTLREPAYFKTWLIRIVMNECYQILRHKKKLVSIAEWIEPGTVETGFDKIELDELLHILPDEQQHLLKMFYIEDISIHDLAIIYDSPENTIKTRLRRAREKLKEVMTQEGISQWKNGNGN</sequence>
<evidence type="ECO:0000313" key="7">
    <source>
        <dbReference type="Proteomes" id="UP000784880"/>
    </source>
</evidence>
<evidence type="ECO:0000256" key="1">
    <source>
        <dbReference type="ARBA" id="ARBA00023015"/>
    </source>
</evidence>
<dbReference type="Pfam" id="PF08281">
    <property type="entry name" value="Sigma70_r4_2"/>
    <property type="match status" value="1"/>
</dbReference>
<feature type="domain" description="RNA polymerase sigma factor 70 region 4 type 2" evidence="5">
    <location>
        <begin position="109"/>
        <end position="160"/>
    </location>
</feature>
<reference evidence="6 7" key="1">
    <citation type="submission" date="2021-06" db="EMBL/GenBank/DDBJ databases">
        <title>Bacillus sp. RD4P76, an endophyte from a halophyte.</title>
        <authorList>
            <person name="Sun J.-Q."/>
        </authorList>
    </citation>
    <scope>NUCLEOTIDE SEQUENCE [LARGE SCALE GENOMIC DNA]</scope>
    <source>
        <strain evidence="6 7">CGMCC 1.15917</strain>
    </source>
</reference>
<evidence type="ECO:0000313" key="6">
    <source>
        <dbReference type="EMBL" id="MBU9712592.1"/>
    </source>
</evidence>
<keyword evidence="3" id="KW-0804">Transcription</keyword>
<dbReference type="InterPro" id="IPR039425">
    <property type="entry name" value="RNA_pol_sigma-70-like"/>
</dbReference>
<feature type="domain" description="RNA polymerase sigma-70 region 2" evidence="4">
    <location>
        <begin position="21"/>
        <end position="87"/>
    </location>
</feature>
<name>A0ABS6JFY0_9BACI</name>
<evidence type="ECO:0000256" key="2">
    <source>
        <dbReference type="ARBA" id="ARBA00023082"/>
    </source>
</evidence>
<comment type="caution">
    <text evidence="6">The sequence shown here is derived from an EMBL/GenBank/DDBJ whole genome shotgun (WGS) entry which is preliminary data.</text>
</comment>
<keyword evidence="7" id="KW-1185">Reference proteome</keyword>
<evidence type="ECO:0000259" key="5">
    <source>
        <dbReference type="Pfam" id="PF08281"/>
    </source>
</evidence>
<dbReference type="EMBL" id="JAHQCS010000105">
    <property type="protein sequence ID" value="MBU9712592.1"/>
    <property type="molecule type" value="Genomic_DNA"/>
</dbReference>
<evidence type="ECO:0000259" key="4">
    <source>
        <dbReference type="Pfam" id="PF04542"/>
    </source>
</evidence>
<dbReference type="Pfam" id="PF04542">
    <property type="entry name" value="Sigma70_r2"/>
    <property type="match status" value="1"/>
</dbReference>
<dbReference type="InterPro" id="IPR013249">
    <property type="entry name" value="RNA_pol_sigma70_r4_t2"/>
</dbReference>
<organism evidence="6 7">
    <name type="scientific">Evansella tamaricis</name>
    <dbReference type="NCBI Taxonomy" id="2069301"/>
    <lineage>
        <taxon>Bacteria</taxon>
        <taxon>Bacillati</taxon>
        <taxon>Bacillota</taxon>
        <taxon>Bacilli</taxon>
        <taxon>Bacillales</taxon>
        <taxon>Bacillaceae</taxon>
        <taxon>Evansella</taxon>
    </lineage>
</organism>
<dbReference type="InterPro" id="IPR014284">
    <property type="entry name" value="RNA_pol_sigma-70_dom"/>
</dbReference>
<dbReference type="NCBIfam" id="TIGR02937">
    <property type="entry name" value="sigma70-ECF"/>
    <property type="match status" value="1"/>
</dbReference>
<dbReference type="PANTHER" id="PTHR43133:SF51">
    <property type="entry name" value="RNA POLYMERASE SIGMA FACTOR"/>
    <property type="match status" value="1"/>
</dbReference>
<accession>A0ABS6JFY0</accession>
<protein>
    <submittedName>
        <fullName evidence="6">Sigma-70 family RNA polymerase sigma factor</fullName>
    </submittedName>
</protein>
<dbReference type="CDD" id="cd06171">
    <property type="entry name" value="Sigma70_r4"/>
    <property type="match status" value="1"/>
</dbReference>
<keyword evidence="2" id="KW-0731">Sigma factor</keyword>
<dbReference type="InterPro" id="IPR007627">
    <property type="entry name" value="RNA_pol_sigma70_r2"/>
</dbReference>
<keyword evidence="1" id="KW-0805">Transcription regulation</keyword>
<dbReference type="Proteomes" id="UP000784880">
    <property type="component" value="Unassembled WGS sequence"/>
</dbReference>
<gene>
    <name evidence="6" type="ORF">KS419_12650</name>
</gene>
<proteinExistence type="predicted"/>
<dbReference type="PANTHER" id="PTHR43133">
    <property type="entry name" value="RNA POLYMERASE ECF-TYPE SIGMA FACTO"/>
    <property type="match status" value="1"/>
</dbReference>